<evidence type="ECO:0000313" key="2">
    <source>
        <dbReference type="Proteomes" id="UP000054928"/>
    </source>
</evidence>
<evidence type="ECO:0000313" key="1">
    <source>
        <dbReference type="EMBL" id="CEG39396.1"/>
    </source>
</evidence>
<organism evidence="1 2">
    <name type="scientific">Plasmopara halstedii</name>
    <name type="common">Downy mildew of sunflower</name>
    <dbReference type="NCBI Taxonomy" id="4781"/>
    <lineage>
        <taxon>Eukaryota</taxon>
        <taxon>Sar</taxon>
        <taxon>Stramenopiles</taxon>
        <taxon>Oomycota</taxon>
        <taxon>Peronosporomycetes</taxon>
        <taxon>Peronosporales</taxon>
        <taxon>Peronosporaceae</taxon>
        <taxon>Plasmopara</taxon>
    </lineage>
</organism>
<dbReference type="EMBL" id="CCYD01000428">
    <property type="protein sequence ID" value="CEG39396.1"/>
    <property type="molecule type" value="Genomic_DNA"/>
</dbReference>
<accession>A0A0P1AEB8</accession>
<dbReference type="Proteomes" id="UP000054928">
    <property type="component" value="Unassembled WGS sequence"/>
</dbReference>
<dbReference type="AlphaFoldDB" id="A0A0P1AEB8"/>
<dbReference type="GeneID" id="36404702"/>
<sequence length="231" mass="26168">MLQGGENVHVLGEERGPSVNVEGAVKIMSESKVVSPSVWARMKTYIQNVILCSKLLWSGLALVFYSPEKLLALGYTPGRMVSILKKADPEFTITKGYLEKGELVHPLKLFVNLNKQYKQLLTDGGDLSTVSELLHHMSKTKKKLSWITRLLAHMKMIKTSRILEKGLSPEKLLDLNISPYLYLEWVVKKIGDIPSDPKLHGTWASTTEAKKWFKCVELYEEKFSVSKKFSD</sequence>
<dbReference type="RefSeq" id="XP_024575765.1">
    <property type="nucleotide sequence ID" value="XM_024724939.1"/>
</dbReference>
<protein>
    <submittedName>
        <fullName evidence="1">Uncharacterized protein</fullName>
    </submittedName>
</protein>
<name>A0A0P1AEB8_PLAHL</name>
<keyword evidence="2" id="KW-1185">Reference proteome</keyword>
<proteinExistence type="predicted"/>
<reference evidence="2" key="1">
    <citation type="submission" date="2014-09" db="EMBL/GenBank/DDBJ databases">
        <authorList>
            <person name="Sharma Rahul"/>
            <person name="Thines Marco"/>
        </authorList>
    </citation>
    <scope>NUCLEOTIDE SEQUENCE [LARGE SCALE GENOMIC DNA]</scope>
</reference>